<proteinExistence type="predicted"/>
<dbReference type="SUPFAM" id="SSF52540">
    <property type="entry name" value="P-loop containing nucleoside triphosphate hydrolases"/>
    <property type="match status" value="1"/>
</dbReference>
<dbReference type="InterPro" id="IPR002182">
    <property type="entry name" value="NB-ARC"/>
</dbReference>
<reference evidence="5" key="1">
    <citation type="journal article" date="2011" name="Nature">
        <title>Genome sequence and analysis of the tuber crop potato.</title>
        <authorList>
            <consortium name="The Potato Genome Sequencing Consortium"/>
        </authorList>
    </citation>
    <scope>NUCLEOTIDE SEQUENCE [LARGE SCALE GENOMIC DNA]</scope>
    <source>
        <strain evidence="5">cv. DM1-3 516 R44</strain>
    </source>
</reference>
<dbReference type="Gramene" id="RHC09H1G1540.2.1">
    <property type="protein sequence ID" value="RHC09H1G1540.2.1.cds.1"/>
    <property type="gene ID" value="RHC09H1G1540.2"/>
</dbReference>
<dbReference type="InParanoid" id="M1BMR1"/>
<evidence type="ECO:0000259" key="3">
    <source>
        <dbReference type="Pfam" id="PF00931"/>
    </source>
</evidence>
<evidence type="ECO:0000256" key="1">
    <source>
        <dbReference type="ARBA" id="ARBA00022614"/>
    </source>
</evidence>
<dbReference type="InterPro" id="IPR042197">
    <property type="entry name" value="Apaf_helical"/>
</dbReference>
<protein>
    <submittedName>
        <fullName evidence="4">NBS-coding resistance gene analog</fullName>
    </submittedName>
</protein>
<evidence type="ECO:0000313" key="4">
    <source>
        <dbReference type="EnsemblPlants" id="PGSC0003DMT400048669"/>
    </source>
</evidence>
<dbReference type="GO" id="GO:0043531">
    <property type="term" value="F:ADP binding"/>
    <property type="evidence" value="ECO:0007669"/>
    <property type="project" value="InterPro"/>
</dbReference>
<reference evidence="4" key="2">
    <citation type="submission" date="2015-06" db="UniProtKB">
        <authorList>
            <consortium name="EnsemblPlants"/>
        </authorList>
    </citation>
    <scope>IDENTIFICATION</scope>
    <source>
        <strain evidence="4">DM1-3 516 R44</strain>
    </source>
</reference>
<accession>M1BMR1</accession>
<dbReference type="Pfam" id="PF00931">
    <property type="entry name" value="NB-ARC"/>
    <property type="match status" value="1"/>
</dbReference>
<dbReference type="AlphaFoldDB" id="M1BMR1"/>
<dbReference type="PaxDb" id="4113-PGSC0003DMT400048669"/>
<dbReference type="HOGENOM" id="CLU_088766_0_0_1"/>
<dbReference type="PANTHER" id="PTHR36766:SF40">
    <property type="entry name" value="DISEASE RESISTANCE PROTEIN RGA3"/>
    <property type="match status" value="1"/>
</dbReference>
<dbReference type="STRING" id="4113.M1BMR1"/>
<dbReference type="eggNOG" id="KOG4658">
    <property type="taxonomic scope" value="Eukaryota"/>
</dbReference>
<dbReference type="Gramene" id="PGSC0003DMT400048669">
    <property type="protein sequence ID" value="PGSC0003DMT400048669"/>
    <property type="gene ID" value="PGSC0003DMG400018907"/>
</dbReference>
<dbReference type="GO" id="GO:0006952">
    <property type="term" value="P:defense response"/>
    <property type="evidence" value="ECO:0007669"/>
    <property type="project" value="UniProtKB-KW"/>
</dbReference>
<organism evidence="4 5">
    <name type="scientific">Solanum tuberosum</name>
    <name type="common">Potato</name>
    <dbReference type="NCBI Taxonomy" id="4113"/>
    <lineage>
        <taxon>Eukaryota</taxon>
        <taxon>Viridiplantae</taxon>
        <taxon>Streptophyta</taxon>
        <taxon>Embryophyta</taxon>
        <taxon>Tracheophyta</taxon>
        <taxon>Spermatophyta</taxon>
        <taxon>Magnoliopsida</taxon>
        <taxon>eudicotyledons</taxon>
        <taxon>Gunneridae</taxon>
        <taxon>Pentapetalae</taxon>
        <taxon>asterids</taxon>
        <taxon>lamiids</taxon>
        <taxon>Solanales</taxon>
        <taxon>Solanaceae</taxon>
        <taxon>Solanoideae</taxon>
        <taxon>Solaneae</taxon>
        <taxon>Solanum</taxon>
    </lineage>
</organism>
<keyword evidence="1" id="KW-0433">Leucine-rich repeat</keyword>
<feature type="domain" description="NB-ARC" evidence="3">
    <location>
        <begin position="2"/>
        <end position="172"/>
    </location>
</feature>
<dbReference type="PRINTS" id="PR00364">
    <property type="entry name" value="DISEASERSIST"/>
</dbReference>
<dbReference type="EnsemblPlants" id="PGSC0003DMT400048669">
    <property type="protein sequence ID" value="PGSC0003DMT400048669"/>
    <property type="gene ID" value="PGSC0003DMG400018907"/>
</dbReference>
<keyword evidence="2" id="KW-0611">Plant defense</keyword>
<dbReference type="PANTHER" id="PTHR36766">
    <property type="entry name" value="PLANT BROAD-SPECTRUM MILDEW RESISTANCE PROTEIN RPW8"/>
    <property type="match status" value="1"/>
</dbReference>
<evidence type="ECO:0000313" key="5">
    <source>
        <dbReference type="Proteomes" id="UP000011115"/>
    </source>
</evidence>
<dbReference type="SMR" id="M1BMR1"/>
<name>M1BMR1_SOLTU</name>
<dbReference type="Gene3D" id="3.40.50.300">
    <property type="entry name" value="P-loop containing nucleotide triphosphate hydrolases"/>
    <property type="match status" value="1"/>
</dbReference>
<keyword evidence="5" id="KW-1185">Reference proteome</keyword>
<evidence type="ECO:0000256" key="2">
    <source>
        <dbReference type="ARBA" id="ARBA00022821"/>
    </source>
</evidence>
<dbReference type="InterPro" id="IPR027417">
    <property type="entry name" value="P-loop_NTPase"/>
</dbReference>
<dbReference type="Proteomes" id="UP000011115">
    <property type="component" value="Unassembled WGS sequence"/>
</dbReference>
<dbReference type="Gene3D" id="1.10.8.430">
    <property type="entry name" value="Helical domain of apoptotic protease-activating factors"/>
    <property type="match status" value="1"/>
</dbReference>
<sequence length="211" mass="24544">MEDDFNTILDRLTAQTYELVVISIIGMGGTRKTTVARKAYDNSYIHSRFDKQAWVTISKEYNKRQMLLEFVSSITGSSQEMSNDQLMEIVYSGLKDMRFLIVIDDIQSTEAWAQMQRIFLNDDNKIRILLTTRLKYVVDYVSCPDFTPYSKTFLSLDDSWILFTKNIFKKDLCPPLLIEIWKHIVQHCKGLPLLVVVVSRLLGKIDPTHNY</sequence>